<dbReference type="RefSeq" id="WP_254746370.1">
    <property type="nucleotide sequence ID" value="NZ_JANCLU010000032.1"/>
</dbReference>
<feature type="domain" description="HTH gntR-type" evidence="4">
    <location>
        <begin position="26"/>
        <end position="93"/>
    </location>
</feature>
<reference evidence="5 6" key="1">
    <citation type="submission" date="2022-07" db="EMBL/GenBank/DDBJ databases">
        <authorList>
            <person name="Li W.-J."/>
            <person name="Deng Q.-Q."/>
        </authorList>
    </citation>
    <scope>NUCLEOTIDE SEQUENCE [LARGE SCALE GENOMIC DNA]</scope>
    <source>
        <strain evidence="5 6">SYSU M60028</strain>
    </source>
</reference>
<accession>A0ABT1LL77</accession>
<comment type="caution">
    <text evidence="5">The sequence shown here is derived from an EMBL/GenBank/DDBJ whole genome shotgun (WGS) entry which is preliminary data.</text>
</comment>
<name>A0ABT1LL77_9HYPH</name>
<organism evidence="5 6">
    <name type="scientific">Alsobacter ponti</name>
    <dbReference type="NCBI Taxonomy" id="2962936"/>
    <lineage>
        <taxon>Bacteria</taxon>
        <taxon>Pseudomonadati</taxon>
        <taxon>Pseudomonadota</taxon>
        <taxon>Alphaproteobacteria</taxon>
        <taxon>Hyphomicrobiales</taxon>
        <taxon>Alsobacteraceae</taxon>
        <taxon>Alsobacter</taxon>
    </lineage>
</organism>
<dbReference type="Proteomes" id="UP001205890">
    <property type="component" value="Unassembled WGS sequence"/>
</dbReference>
<keyword evidence="3" id="KW-0804">Transcription</keyword>
<protein>
    <submittedName>
        <fullName evidence="5">GntR family transcriptional regulator</fullName>
    </submittedName>
</protein>
<dbReference type="SUPFAM" id="SSF48008">
    <property type="entry name" value="GntR ligand-binding domain-like"/>
    <property type="match status" value="1"/>
</dbReference>
<evidence type="ECO:0000313" key="6">
    <source>
        <dbReference type="Proteomes" id="UP001205890"/>
    </source>
</evidence>
<evidence type="ECO:0000256" key="3">
    <source>
        <dbReference type="ARBA" id="ARBA00023163"/>
    </source>
</evidence>
<dbReference type="InterPro" id="IPR036390">
    <property type="entry name" value="WH_DNA-bd_sf"/>
</dbReference>
<dbReference type="PROSITE" id="PS50949">
    <property type="entry name" value="HTH_GNTR"/>
    <property type="match status" value="1"/>
</dbReference>
<dbReference type="InterPro" id="IPR011711">
    <property type="entry name" value="GntR_C"/>
</dbReference>
<evidence type="ECO:0000259" key="4">
    <source>
        <dbReference type="PROSITE" id="PS50949"/>
    </source>
</evidence>
<dbReference type="EMBL" id="JANCLU010000032">
    <property type="protein sequence ID" value="MCP8940998.1"/>
    <property type="molecule type" value="Genomic_DNA"/>
</dbReference>
<dbReference type="InterPro" id="IPR008920">
    <property type="entry name" value="TF_FadR/GntR_C"/>
</dbReference>
<dbReference type="Gene3D" id="1.20.120.530">
    <property type="entry name" value="GntR ligand-binding domain-like"/>
    <property type="match status" value="1"/>
</dbReference>
<evidence type="ECO:0000313" key="5">
    <source>
        <dbReference type="EMBL" id="MCP8940998.1"/>
    </source>
</evidence>
<keyword evidence="6" id="KW-1185">Reference proteome</keyword>
<dbReference type="Pfam" id="PF07729">
    <property type="entry name" value="FCD"/>
    <property type="match status" value="1"/>
</dbReference>
<gene>
    <name evidence="5" type="ORF">NK718_20940</name>
</gene>
<keyword evidence="2" id="KW-0238">DNA-binding</keyword>
<keyword evidence="1" id="KW-0805">Transcription regulation</keyword>
<dbReference type="PANTHER" id="PTHR43537">
    <property type="entry name" value="TRANSCRIPTIONAL REGULATOR, GNTR FAMILY"/>
    <property type="match status" value="1"/>
</dbReference>
<evidence type="ECO:0000256" key="2">
    <source>
        <dbReference type="ARBA" id="ARBA00023125"/>
    </source>
</evidence>
<dbReference type="SUPFAM" id="SSF46785">
    <property type="entry name" value="Winged helix' DNA-binding domain"/>
    <property type="match status" value="1"/>
</dbReference>
<dbReference type="SMART" id="SM00345">
    <property type="entry name" value="HTH_GNTR"/>
    <property type="match status" value="1"/>
</dbReference>
<dbReference type="InterPro" id="IPR000524">
    <property type="entry name" value="Tscrpt_reg_HTH_GntR"/>
</dbReference>
<sequence length="238" mass="25592">MARPRTLPPREPAAASTGELVPMDRASLTKRATDMIRQAIVSGTLPPGQPISLRELAGILGVSATPVREALFQLSAIGLVEFLPGQVRIVAPTATAFRDAFELREALEGMAARLAAERRTAREAAEIRSLALLSRDAAKADDVELFRQHDVRFHHAIAAAAHSAQVQRYLANALDLALTLRNLRTVGKRFNPSSVSLHLAIAEAIARQDGAEAEAMAREHVRQVYRGVVATAQSGAES</sequence>
<dbReference type="Gene3D" id="1.10.10.10">
    <property type="entry name" value="Winged helix-like DNA-binding domain superfamily/Winged helix DNA-binding domain"/>
    <property type="match status" value="1"/>
</dbReference>
<dbReference type="PANTHER" id="PTHR43537:SF49">
    <property type="entry name" value="TRANSCRIPTIONAL REGULATORY PROTEIN"/>
    <property type="match status" value="1"/>
</dbReference>
<dbReference type="InterPro" id="IPR036388">
    <property type="entry name" value="WH-like_DNA-bd_sf"/>
</dbReference>
<evidence type="ECO:0000256" key="1">
    <source>
        <dbReference type="ARBA" id="ARBA00023015"/>
    </source>
</evidence>
<proteinExistence type="predicted"/>
<dbReference type="Pfam" id="PF00392">
    <property type="entry name" value="GntR"/>
    <property type="match status" value="1"/>
</dbReference>
<dbReference type="SMART" id="SM00895">
    <property type="entry name" value="FCD"/>
    <property type="match status" value="1"/>
</dbReference>